<evidence type="ECO:0000256" key="1">
    <source>
        <dbReference type="SAM" id="MobiDB-lite"/>
    </source>
</evidence>
<protein>
    <submittedName>
        <fullName evidence="2">Uncharacterized protein</fullName>
    </submittedName>
</protein>
<comment type="caution">
    <text evidence="2">The sequence shown here is derived from an EMBL/GenBank/DDBJ whole genome shotgun (WGS) entry which is preliminary data.</text>
</comment>
<feature type="compositionally biased region" description="Basic and acidic residues" evidence="1">
    <location>
        <begin position="82"/>
        <end position="96"/>
    </location>
</feature>
<gene>
    <name evidence="2" type="ORF">BELL_0547g00020</name>
</gene>
<dbReference type="AlphaFoldDB" id="A0A4Z1JDI1"/>
<organism evidence="2 3">
    <name type="scientific">Botrytis elliptica</name>
    <dbReference type="NCBI Taxonomy" id="278938"/>
    <lineage>
        <taxon>Eukaryota</taxon>
        <taxon>Fungi</taxon>
        <taxon>Dikarya</taxon>
        <taxon>Ascomycota</taxon>
        <taxon>Pezizomycotina</taxon>
        <taxon>Leotiomycetes</taxon>
        <taxon>Helotiales</taxon>
        <taxon>Sclerotiniaceae</taxon>
        <taxon>Botrytis</taxon>
    </lineage>
</organism>
<evidence type="ECO:0000313" key="2">
    <source>
        <dbReference type="EMBL" id="TGO71638.1"/>
    </source>
</evidence>
<dbReference type="Proteomes" id="UP000297229">
    <property type="component" value="Unassembled WGS sequence"/>
</dbReference>
<accession>A0A4Z1JDI1</accession>
<keyword evidence="3" id="KW-1185">Reference proteome</keyword>
<sequence>MVSLVKTANHEDEMRYICKDRALTCDSNTCLDRLEAEYASRIEARQLLEPQLPSKDVARTVGVPPTSRFGKKMEMETLVAEKLDGREKDTAEEGKMKNQKVSNSMK</sequence>
<reference evidence="2 3" key="1">
    <citation type="submission" date="2017-12" db="EMBL/GenBank/DDBJ databases">
        <title>Comparative genomics of Botrytis spp.</title>
        <authorList>
            <person name="Valero-Jimenez C.A."/>
            <person name="Tapia P."/>
            <person name="Veloso J."/>
            <person name="Silva-Moreno E."/>
            <person name="Staats M."/>
            <person name="Valdes J.H."/>
            <person name="Van Kan J.A.L."/>
        </authorList>
    </citation>
    <scope>NUCLEOTIDE SEQUENCE [LARGE SCALE GENOMIC DNA]</scope>
    <source>
        <strain evidence="2 3">Be9601</strain>
    </source>
</reference>
<proteinExistence type="predicted"/>
<dbReference type="EMBL" id="PQXM01000545">
    <property type="protein sequence ID" value="TGO71638.1"/>
    <property type="molecule type" value="Genomic_DNA"/>
</dbReference>
<name>A0A4Z1JDI1_9HELO</name>
<feature type="region of interest" description="Disordered" evidence="1">
    <location>
        <begin position="82"/>
        <end position="106"/>
    </location>
</feature>
<evidence type="ECO:0000313" key="3">
    <source>
        <dbReference type="Proteomes" id="UP000297229"/>
    </source>
</evidence>